<dbReference type="InterPro" id="IPR018154">
    <property type="entry name" value="TLV/ENV_coat_polyprotein"/>
</dbReference>
<protein>
    <submittedName>
        <fullName evidence="2">ERVV2 protein</fullName>
    </submittedName>
</protein>
<reference evidence="2 3" key="1">
    <citation type="submission" date="2019-09" db="EMBL/GenBank/DDBJ databases">
        <title>Bird 10,000 Genomes (B10K) Project - Family phase.</title>
        <authorList>
            <person name="Zhang G."/>
        </authorList>
    </citation>
    <scope>NUCLEOTIDE SEQUENCE [LARGE SCALE GENOMIC DNA]</scope>
    <source>
        <strain evidence="2">B10K-DU-003-42</strain>
        <tissue evidence="2">Mixed tissue sample</tissue>
    </source>
</reference>
<comment type="caution">
    <text evidence="2">The sequence shown here is derived from an EMBL/GenBank/DDBJ whole genome shotgun (WGS) entry which is preliminary data.</text>
</comment>
<dbReference type="PANTHER" id="PTHR10424">
    <property type="entry name" value="VIRAL ENVELOPE PROTEIN"/>
    <property type="match status" value="1"/>
</dbReference>
<dbReference type="PANTHER" id="PTHR10424:SF73">
    <property type="entry name" value="ENDOGENOUS RETROVIRUS GROUP FC1 ENV POLYPROTEIN-RELATED"/>
    <property type="match status" value="1"/>
</dbReference>
<dbReference type="Pfam" id="PF00429">
    <property type="entry name" value="TLV_coat"/>
    <property type="match status" value="1"/>
</dbReference>
<dbReference type="AlphaFoldDB" id="A0A7L3AR90"/>
<gene>
    <name evidence="2" type="primary">Ervv2</name>
    <name evidence="2" type="ORF">SYRPAR_R14142</name>
</gene>
<keyword evidence="3" id="KW-1185">Reference proteome</keyword>
<evidence type="ECO:0000313" key="2">
    <source>
        <dbReference type="EMBL" id="NXT22661.1"/>
    </source>
</evidence>
<accession>A0A7L3AR90</accession>
<evidence type="ECO:0000313" key="3">
    <source>
        <dbReference type="Proteomes" id="UP000536260"/>
    </source>
</evidence>
<feature type="non-terminal residue" evidence="2">
    <location>
        <position position="1"/>
    </location>
</feature>
<evidence type="ECO:0000256" key="1">
    <source>
        <dbReference type="ARBA" id="ARBA00023157"/>
    </source>
</evidence>
<dbReference type="Proteomes" id="UP000536260">
    <property type="component" value="Unassembled WGS sequence"/>
</dbReference>
<proteinExistence type="predicted"/>
<dbReference type="EMBL" id="VZTO01011714">
    <property type="protein sequence ID" value="NXT22661.1"/>
    <property type="molecule type" value="Genomic_DNA"/>
</dbReference>
<name>A0A7L3AR90_9AVES</name>
<dbReference type="Gene3D" id="1.10.287.210">
    <property type="match status" value="1"/>
</dbReference>
<organism evidence="2 3">
    <name type="scientific">Syrrhaptes paradoxus</name>
    <name type="common">Pallas's sandgrouse</name>
    <dbReference type="NCBI Taxonomy" id="302527"/>
    <lineage>
        <taxon>Eukaryota</taxon>
        <taxon>Metazoa</taxon>
        <taxon>Chordata</taxon>
        <taxon>Craniata</taxon>
        <taxon>Vertebrata</taxon>
        <taxon>Euteleostomi</taxon>
        <taxon>Archelosauria</taxon>
        <taxon>Archosauria</taxon>
        <taxon>Dinosauria</taxon>
        <taxon>Saurischia</taxon>
        <taxon>Theropoda</taxon>
        <taxon>Coelurosauria</taxon>
        <taxon>Aves</taxon>
        <taxon>Neognathae</taxon>
        <taxon>Neoaves</taxon>
        <taxon>Columbimorphae</taxon>
        <taxon>Pterocliformes</taxon>
        <taxon>Pteroclidae</taxon>
        <taxon>Syrrhaptes</taxon>
    </lineage>
</organism>
<keyword evidence="1" id="KW-1015">Disulfide bond</keyword>
<feature type="non-terminal residue" evidence="2">
    <location>
        <position position="95"/>
    </location>
</feature>
<dbReference type="SUPFAM" id="SSF58069">
    <property type="entry name" value="Virus ectodomain"/>
    <property type="match status" value="1"/>
</dbReference>
<sequence>TEFHSFVTWFLSWPGVSELEKMTVNISAVTENTENRTTDILQTSQSEISSLSKMPLQNRVALHLLLASQGGVCTAMNTSCCMSVDQSSRIYTDLE</sequence>